<organism evidence="1 2">
    <name type="scientific">Colocasia esculenta</name>
    <name type="common">Wild taro</name>
    <name type="synonym">Arum esculentum</name>
    <dbReference type="NCBI Taxonomy" id="4460"/>
    <lineage>
        <taxon>Eukaryota</taxon>
        <taxon>Viridiplantae</taxon>
        <taxon>Streptophyta</taxon>
        <taxon>Embryophyta</taxon>
        <taxon>Tracheophyta</taxon>
        <taxon>Spermatophyta</taxon>
        <taxon>Magnoliopsida</taxon>
        <taxon>Liliopsida</taxon>
        <taxon>Araceae</taxon>
        <taxon>Aroideae</taxon>
        <taxon>Colocasieae</taxon>
        <taxon>Colocasia</taxon>
    </lineage>
</organism>
<name>A0A843UQ28_COLES</name>
<gene>
    <name evidence="1" type="ORF">Taro_020974</name>
</gene>
<evidence type="ECO:0000313" key="2">
    <source>
        <dbReference type="Proteomes" id="UP000652761"/>
    </source>
</evidence>
<protein>
    <submittedName>
        <fullName evidence="1">Uncharacterized protein</fullName>
    </submittedName>
</protein>
<comment type="caution">
    <text evidence="1">The sequence shown here is derived from an EMBL/GenBank/DDBJ whole genome shotgun (WGS) entry which is preliminary data.</text>
</comment>
<dbReference type="EMBL" id="NMUH01001054">
    <property type="protein sequence ID" value="MQL88412.1"/>
    <property type="molecule type" value="Genomic_DNA"/>
</dbReference>
<proteinExistence type="predicted"/>
<dbReference type="Proteomes" id="UP000652761">
    <property type="component" value="Unassembled WGS sequence"/>
</dbReference>
<keyword evidence="2" id="KW-1185">Reference proteome</keyword>
<reference evidence="1" key="1">
    <citation type="submission" date="2017-07" db="EMBL/GenBank/DDBJ databases">
        <title>Taro Niue Genome Assembly and Annotation.</title>
        <authorList>
            <person name="Atibalentja N."/>
            <person name="Keating K."/>
            <person name="Fields C.J."/>
        </authorList>
    </citation>
    <scope>NUCLEOTIDE SEQUENCE</scope>
    <source>
        <strain evidence="1">Niue_2</strain>
        <tissue evidence="1">Leaf</tissue>
    </source>
</reference>
<evidence type="ECO:0000313" key="1">
    <source>
        <dbReference type="EMBL" id="MQL88412.1"/>
    </source>
</evidence>
<dbReference type="AlphaFoldDB" id="A0A843UQ28"/>
<sequence length="100" mass="11089">MMALCGRDKIEPAQASQFITRSIQGHLTGPIHRFNDFPMDVQKLLYQMFMATSAFTTPGAPGTAFSEVMGFIRDEISGLESRLVHTMHIQVSDTVQAQLS</sequence>
<accession>A0A843UQ28</accession>